<keyword evidence="11" id="KW-0472">Membrane</keyword>
<dbReference type="PANTHER" id="PTHR14657:SF2">
    <property type="entry name" value="IGF-LIKE FAMILY RECEPTOR 1"/>
    <property type="match status" value="1"/>
</dbReference>
<dbReference type="SMART" id="SM00355">
    <property type="entry name" value="ZnF_C2H2"/>
    <property type="match status" value="4"/>
</dbReference>
<dbReference type="PROSITE" id="PS50157">
    <property type="entry name" value="ZINC_FINGER_C2H2_2"/>
    <property type="match status" value="3"/>
</dbReference>
<keyword evidence="3" id="KW-0479">Metal-binding</keyword>
<reference evidence="13 14" key="1">
    <citation type="submission" date="2021-04" db="EMBL/GenBank/DDBJ databases">
        <authorList>
            <person name="De Guttry C."/>
            <person name="Zahm M."/>
            <person name="Klopp C."/>
            <person name="Cabau C."/>
            <person name="Louis A."/>
            <person name="Berthelot C."/>
            <person name="Parey E."/>
            <person name="Roest Crollius H."/>
            <person name="Montfort J."/>
            <person name="Robinson-Rechavi M."/>
            <person name="Bucao C."/>
            <person name="Bouchez O."/>
            <person name="Gislard M."/>
            <person name="Lluch J."/>
            <person name="Milhes M."/>
            <person name="Lampietro C."/>
            <person name="Lopez Roques C."/>
            <person name="Donnadieu C."/>
            <person name="Braasch I."/>
            <person name="Desvignes T."/>
            <person name="Postlethwait J."/>
            <person name="Bobe J."/>
            <person name="Wedekind C."/>
            <person name="Guiguen Y."/>
        </authorList>
    </citation>
    <scope>NUCLEOTIDE SEQUENCE [LARGE SCALE GENOMIC DNA]</scope>
    <source>
        <strain evidence="13">Cs_M1</strain>
        <tissue evidence="13">Blood</tissue>
    </source>
</reference>
<evidence type="ECO:0000256" key="5">
    <source>
        <dbReference type="ARBA" id="ARBA00022771"/>
    </source>
</evidence>
<feature type="domain" description="C2H2-type" evidence="12">
    <location>
        <begin position="94"/>
        <end position="121"/>
    </location>
</feature>
<sequence>MVCKSIRFGMTLIATHQLGYLIVVVRYSQELPGRTQDCQHCSKVLLGSSWLQASTTNPSGSGETSLGCKYCDRGFRVERSLASHRRDQGGEKPYQCKRCSKRFSLKHQLDTHHRVHTGEKPFECRLCGQRSRDYSAMIKHLRTHGGATPYQCTACLEFCSSLAAMQKHLKNHTLQDFPPDWTISSTYLYTCHTCQNATQRQTRNAAERVERRAQIPSGIGDQTGCWKGALSPTTQQVQRSTTLRVQVSTSNPTTAKHIDLRLPGDSHVNHQTAWIVLTVILVFSVLAFLLFIYIKKRRRRSRAFCIRDKENTLCFKVSLKDCLPSDNILYTNQQSRSSKRAEVSLLQSETRSLEDLLSPDLQWAPLQMVLDNLDVLEELVILLDPESPGVKNTSHLASRCSFPSTWITYTYSLRDSKSPLRAVLEGVTTKHPEWTVGHLARHLREMDRNDAVAVLTKLTFLKVV</sequence>
<organism evidence="13 14">
    <name type="scientific">Coregonus suidteri</name>
    <dbReference type="NCBI Taxonomy" id="861788"/>
    <lineage>
        <taxon>Eukaryota</taxon>
        <taxon>Metazoa</taxon>
        <taxon>Chordata</taxon>
        <taxon>Craniata</taxon>
        <taxon>Vertebrata</taxon>
        <taxon>Euteleostomi</taxon>
        <taxon>Actinopterygii</taxon>
        <taxon>Neopterygii</taxon>
        <taxon>Teleostei</taxon>
        <taxon>Protacanthopterygii</taxon>
        <taxon>Salmoniformes</taxon>
        <taxon>Salmonidae</taxon>
        <taxon>Coregoninae</taxon>
        <taxon>Coregonus</taxon>
    </lineage>
</organism>
<keyword evidence="6" id="KW-0862">Zinc</keyword>
<evidence type="ECO:0000256" key="6">
    <source>
        <dbReference type="ARBA" id="ARBA00022833"/>
    </source>
</evidence>
<feature type="transmembrane region" description="Helical" evidence="11">
    <location>
        <begin position="273"/>
        <end position="294"/>
    </location>
</feature>
<feature type="domain" description="C2H2-type" evidence="12">
    <location>
        <begin position="122"/>
        <end position="149"/>
    </location>
</feature>
<dbReference type="SUPFAM" id="SSF47986">
    <property type="entry name" value="DEATH domain"/>
    <property type="match status" value="1"/>
</dbReference>
<evidence type="ECO:0000313" key="13">
    <source>
        <dbReference type="EMBL" id="KAK6326583.1"/>
    </source>
</evidence>
<keyword evidence="11" id="KW-0812">Transmembrane</keyword>
<proteinExistence type="inferred from homology"/>
<dbReference type="InterPro" id="IPR011029">
    <property type="entry name" value="DEATH-like_dom_sf"/>
</dbReference>
<keyword evidence="14" id="KW-1185">Reference proteome</keyword>
<dbReference type="GO" id="GO:0010468">
    <property type="term" value="P:regulation of gene expression"/>
    <property type="evidence" value="ECO:0007669"/>
    <property type="project" value="UniProtKB-ARBA"/>
</dbReference>
<keyword evidence="7" id="KW-0805">Transcription regulation</keyword>
<keyword evidence="4" id="KW-0677">Repeat</keyword>
<dbReference type="GO" id="GO:0005886">
    <property type="term" value="C:plasma membrane"/>
    <property type="evidence" value="ECO:0007669"/>
    <property type="project" value="TreeGrafter"/>
</dbReference>
<accession>A0AAN8R759</accession>
<dbReference type="AlphaFoldDB" id="A0AAN8R759"/>
<dbReference type="InterPro" id="IPR013087">
    <property type="entry name" value="Znf_C2H2_type"/>
</dbReference>
<keyword evidence="11" id="KW-1133">Transmembrane helix</keyword>
<dbReference type="Pfam" id="PF00096">
    <property type="entry name" value="zf-C2H2"/>
    <property type="match status" value="1"/>
</dbReference>
<protein>
    <recommendedName>
        <fullName evidence="12">C2H2-type domain-containing protein</fullName>
    </recommendedName>
</protein>
<dbReference type="GO" id="GO:0005634">
    <property type="term" value="C:nucleus"/>
    <property type="evidence" value="ECO:0007669"/>
    <property type="project" value="UniProtKB-SubCell"/>
</dbReference>
<evidence type="ECO:0000256" key="10">
    <source>
        <dbReference type="PROSITE-ProRule" id="PRU00042"/>
    </source>
</evidence>
<feature type="domain" description="C2H2-type" evidence="12">
    <location>
        <begin position="66"/>
        <end position="93"/>
    </location>
</feature>
<evidence type="ECO:0000256" key="7">
    <source>
        <dbReference type="ARBA" id="ARBA00023015"/>
    </source>
</evidence>
<dbReference type="Gene3D" id="1.10.533.10">
    <property type="entry name" value="Death Domain, Fas"/>
    <property type="match status" value="1"/>
</dbReference>
<dbReference type="Proteomes" id="UP001356427">
    <property type="component" value="Unassembled WGS sequence"/>
</dbReference>
<dbReference type="InterPro" id="IPR042355">
    <property type="entry name" value="IGFLR1"/>
</dbReference>
<keyword evidence="9" id="KW-0539">Nucleus</keyword>
<dbReference type="SUPFAM" id="SSF57667">
    <property type="entry name" value="beta-beta-alpha zinc fingers"/>
    <property type="match status" value="2"/>
</dbReference>
<evidence type="ECO:0000256" key="2">
    <source>
        <dbReference type="ARBA" id="ARBA00006991"/>
    </source>
</evidence>
<evidence type="ECO:0000313" key="14">
    <source>
        <dbReference type="Proteomes" id="UP001356427"/>
    </source>
</evidence>
<evidence type="ECO:0000256" key="4">
    <source>
        <dbReference type="ARBA" id="ARBA00022737"/>
    </source>
</evidence>
<keyword evidence="5 10" id="KW-0863">Zinc-finger</keyword>
<gene>
    <name evidence="13" type="ORF">J4Q44_G00022280</name>
</gene>
<evidence type="ECO:0000256" key="8">
    <source>
        <dbReference type="ARBA" id="ARBA00023163"/>
    </source>
</evidence>
<comment type="similarity">
    <text evidence="2">Belongs to the krueppel C2H2-type zinc-finger protein family.</text>
</comment>
<evidence type="ECO:0000256" key="3">
    <source>
        <dbReference type="ARBA" id="ARBA00022723"/>
    </source>
</evidence>
<evidence type="ECO:0000256" key="11">
    <source>
        <dbReference type="SAM" id="Phobius"/>
    </source>
</evidence>
<evidence type="ECO:0000256" key="1">
    <source>
        <dbReference type="ARBA" id="ARBA00004123"/>
    </source>
</evidence>
<comment type="subcellular location">
    <subcellularLocation>
        <location evidence="1">Nucleus</location>
    </subcellularLocation>
</comment>
<evidence type="ECO:0000259" key="12">
    <source>
        <dbReference type="PROSITE" id="PS50157"/>
    </source>
</evidence>
<dbReference type="EMBL" id="JAGTTL010000002">
    <property type="protein sequence ID" value="KAK6326583.1"/>
    <property type="molecule type" value="Genomic_DNA"/>
</dbReference>
<dbReference type="InterPro" id="IPR036236">
    <property type="entry name" value="Znf_C2H2_sf"/>
</dbReference>
<dbReference type="Gene3D" id="3.30.160.60">
    <property type="entry name" value="Classic Zinc Finger"/>
    <property type="match status" value="3"/>
</dbReference>
<name>A0AAN8R759_9TELE</name>
<dbReference type="GO" id="GO:0008270">
    <property type="term" value="F:zinc ion binding"/>
    <property type="evidence" value="ECO:0007669"/>
    <property type="project" value="UniProtKB-KW"/>
</dbReference>
<dbReference type="FunFam" id="3.30.160.60:FF:000553">
    <property type="entry name" value="Zinc finger and BTB domain-containing protein 16"/>
    <property type="match status" value="1"/>
</dbReference>
<dbReference type="PROSITE" id="PS00028">
    <property type="entry name" value="ZINC_FINGER_C2H2_1"/>
    <property type="match status" value="2"/>
</dbReference>
<comment type="caution">
    <text evidence="13">The sequence shown here is derived from an EMBL/GenBank/DDBJ whole genome shotgun (WGS) entry which is preliminary data.</text>
</comment>
<evidence type="ECO:0000256" key="9">
    <source>
        <dbReference type="ARBA" id="ARBA00023242"/>
    </source>
</evidence>
<dbReference type="PANTHER" id="PTHR14657">
    <property type="entry name" value="IGF-LIKE FAMILY RECEPTOR 1"/>
    <property type="match status" value="1"/>
</dbReference>
<keyword evidence="8" id="KW-0804">Transcription</keyword>
<dbReference type="FunFam" id="3.30.160.60:FF:002171">
    <property type="entry name" value="Zinc finger and BTB domain-containing protein 16"/>
    <property type="match status" value="1"/>
</dbReference>